<evidence type="ECO:0000313" key="2">
    <source>
        <dbReference type="Proteomes" id="UP001152561"/>
    </source>
</evidence>
<dbReference type="Proteomes" id="UP001152561">
    <property type="component" value="Unassembled WGS sequence"/>
</dbReference>
<protein>
    <recommendedName>
        <fullName evidence="3">F-box domain-containing protein</fullName>
    </recommendedName>
</protein>
<sequence length="80" mass="9222">MAVSSRIMRRFPSVVFVLQFGSHQLSVETVCKSWHTVATKDNFNSDLPRVPWLMLAEEKDDITFVFVLQFGSHQLCVEHP</sequence>
<organism evidence="1 2">
    <name type="scientific">Anisodus acutangulus</name>
    <dbReference type="NCBI Taxonomy" id="402998"/>
    <lineage>
        <taxon>Eukaryota</taxon>
        <taxon>Viridiplantae</taxon>
        <taxon>Streptophyta</taxon>
        <taxon>Embryophyta</taxon>
        <taxon>Tracheophyta</taxon>
        <taxon>Spermatophyta</taxon>
        <taxon>Magnoliopsida</taxon>
        <taxon>eudicotyledons</taxon>
        <taxon>Gunneridae</taxon>
        <taxon>Pentapetalae</taxon>
        <taxon>asterids</taxon>
        <taxon>lamiids</taxon>
        <taxon>Solanales</taxon>
        <taxon>Solanaceae</taxon>
        <taxon>Solanoideae</taxon>
        <taxon>Hyoscyameae</taxon>
        <taxon>Anisodus</taxon>
    </lineage>
</organism>
<comment type="caution">
    <text evidence="1">The sequence shown here is derived from an EMBL/GenBank/DDBJ whole genome shotgun (WGS) entry which is preliminary data.</text>
</comment>
<dbReference type="EMBL" id="JAJAGQ010000008">
    <property type="protein sequence ID" value="KAJ8555869.1"/>
    <property type="molecule type" value="Genomic_DNA"/>
</dbReference>
<reference evidence="2" key="1">
    <citation type="journal article" date="2023" name="Proc. Natl. Acad. Sci. U.S.A.">
        <title>Genomic and structural basis for evolution of tropane alkaloid biosynthesis.</title>
        <authorList>
            <person name="Wanga Y.-J."/>
            <person name="Taina T."/>
            <person name="Yua J.-Y."/>
            <person name="Lia J."/>
            <person name="Xua B."/>
            <person name="Chenc J."/>
            <person name="D'Auriad J.C."/>
            <person name="Huanga J.-P."/>
            <person name="Huanga S.-X."/>
        </authorList>
    </citation>
    <scope>NUCLEOTIDE SEQUENCE [LARGE SCALE GENOMIC DNA]</scope>
    <source>
        <strain evidence="2">cv. KIB-2019</strain>
    </source>
</reference>
<evidence type="ECO:0000313" key="1">
    <source>
        <dbReference type="EMBL" id="KAJ8555869.1"/>
    </source>
</evidence>
<gene>
    <name evidence="1" type="ORF">K7X08_013365</name>
</gene>
<dbReference type="OrthoDB" id="642536at2759"/>
<keyword evidence="2" id="KW-1185">Reference proteome</keyword>
<proteinExistence type="predicted"/>
<dbReference type="AlphaFoldDB" id="A0A9Q1MBE9"/>
<name>A0A9Q1MBE9_9SOLA</name>
<accession>A0A9Q1MBE9</accession>
<evidence type="ECO:0008006" key="3">
    <source>
        <dbReference type="Google" id="ProtNLM"/>
    </source>
</evidence>